<dbReference type="EMBL" id="MU032347">
    <property type="protein sequence ID" value="KAF3766416.1"/>
    <property type="molecule type" value="Genomic_DNA"/>
</dbReference>
<reference evidence="2" key="1">
    <citation type="journal article" date="2020" name="Phytopathology">
        <title>Genome sequence of the chestnut blight fungus Cryphonectria parasitica EP155: A fundamental resource for an archetypical invasive plant pathogen.</title>
        <authorList>
            <person name="Crouch J.A."/>
            <person name="Dawe A."/>
            <person name="Aerts A."/>
            <person name="Barry K."/>
            <person name="Churchill A.C.L."/>
            <person name="Grimwood J."/>
            <person name="Hillman B."/>
            <person name="Milgroom M.G."/>
            <person name="Pangilinan J."/>
            <person name="Smith M."/>
            <person name="Salamov A."/>
            <person name="Schmutz J."/>
            <person name="Yadav J."/>
            <person name="Grigoriev I.V."/>
            <person name="Nuss D."/>
        </authorList>
    </citation>
    <scope>NUCLEOTIDE SEQUENCE</scope>
    <source>
        <strain evidence="2">EP155</strain>
    </source>
</reference>
<dbReference type="GeneID" id="63836760"/>
<dbReference type="Proteomes" id="UP000803844">
    <property type="component" value="Unassembled WGS sequence"/>
</dbReference>
<dbReference type="AlphaFoldDB" id="A0A9P5CQN8"/>
<evidence type="ECO:0000313" key="3">
    <source>
        <dbReference type="Proteomes" id="UP000803844"/>
    </source>
</evidence>
<feature type="region of interest" description="Disordered" evidence="1">
    <location>
        <begin position="1"/>
        <end position="60"/>
    </location>
</feature>
<proteinExistence type="predicted"/>
<evidence type="ECO:0000313" key="2">
    <source>
        <dbReference type="EMBL" id="KAF3766416.1"/>
    </source>
</evidence>
<dbReference type="RefSeq" id="XP_040777377.1">
    <property type="nucleotide sequence ID" value="XM_040919631.1"/>
</dbReference>
<keyword evidence="3" id="KW-1185">Reference proteome</keyword>
<evidence type="ECO:0000256" key="1">
    <source>
        <dbReference type="SAM" id="MobiDB-lite"/>
    </source>
</evidence>
<name>A0A9P5CQN8_CRYP1</name>
<accession>A0A9P5CQN8</accession>
<comment type="caution">
    <text evidence="2">The sequence shown here is derived from an EMBL/GenBank/DDBJ whole genome shotgun (WGS) entry which is preliminary data.</text>
</comment>
<gene>
    <name evidence="2" type="ORF">M406DRAFT_322377</name>
</gene>
<organism evidence="2 3">
    <name type="scientific">Cryphonectria parasitica (strain ATCC 38755 / EP155)</name>
    <dbReference type="NCBI Taxonomy" id="660469"/>
    <lineage>
        <taxon>Eukaryota</taxon>
        <taxon>Fungi</taxon>
        <taxon>Dikarya</taxon>
        <taxon>Ascomycota</taxon>
        <taxon>Pezizomycotina</taxon>
        <taxon>Sordariomycetes</taxon>
        <taxon>Sordariomycetidae</taxon>
        <taxon>Diaporthales</taxon>
        <taxon>Cryphonectriaceae</taxon>
        <taxon>Cryphonectria-Endothia species complex</taxon>
        <taxon>Cryphonectria</taxon>
    </lineage>
</organism>
<sequence length="60" mass="6584">MAYDREYSIGTMEGLRVSTPRGTRRPTPPSANTSIPTSDHGRTQLDPTRLPSRRAAEPSS</sequence>
<protein>
    <submittedName>
        <fullName evidence="2">Uncharacterized protein</fullName>
    </submittedName>
</protein>